<dbReference type="NCBIfam" id="TIGR02464">
    <property type="entry name" value="ribofla_fusion"/>
    <property type="match status" value="1"/>
</dbReference>
<gene>
    <name evidence="4" type="ORF">JY572_24665</name>
</gene>
<dbReference type="InterPro" id="IPR012816">
    <property type="entry name" value="NADAR"/>
</dbReference>
<name>A0ABX7MYP4_9BACT</name>
<evidence type="ECO:0000259" key="3">
    <source>
        <dbReference type="Pfam" id="PF08719"/>
    </source>
</evidence>
<dbReference type="CDD" id="cd15457">
    <property type="entry name" value="NADAR"/>
    <property type="match status" value="1"/>
</dbReference>
<evidence type="ECO:0000313" key="5">
    <source>
        <dbReference type="Proteomes" id="UP000663090"/>
    </source>
</evidence>
<comment type="catalytic activity">
    <reaction evidence="1">
        <text>5-amino-6-(5-phospho-D-ribosylamino)uracil + H2O = 5,6-diaminouracil + D-ribose 5-phosphate</text>
        <dbReference type="Rhea" id="RHEA:55020"/>
        <dbReference type="ChEBI" id="CHEBI:15377"/>
        <dbReference type="ChEBI" id="CHEBI:46252"/>
        <dbReference type="ChEBI" id="CHEBI:58453"/>
        <dbReference type="ChEBI" id="CHEBI:78346"/>
    </reaction>
</comment>
<evidence type="ECO:0000256" key="1">
    <source>
        <dbReference type="ARBA" id="ARBA00000022"/>
    </source>
</evidence>
<keyword evidence="5" id="KW-1185">Reference proteome</keyword>
<reference evidence="4 5" key="1">
    <citation type="submission" date="2021-02" db="EMBL/GenBank/DDBJ databases">
        <title>De Novo genome assembly of isolated myxobacteria.</title>
        <authorList>
            <person name="Stevens D.C."/>
        </authorList>
    </citation>
    <scope>NUCLEOTIDE SEQUENCE [LARGE SCALE GENOMIC DNA]</scope>
    <source>
        <strain evidence="4 5">SCHIC003</strain>
    </source>
</reference>
<proteinExistence type="predicted"/>
<dbReference type="InterPro" id="IPR037238">
    <property type="entry name" value="YbiA-like_sf"/>
</dbReference>
<dbReference type="Pfam" id="PF08719">
    <property type="entry name" value="NADAR"/>
    <property type="match status" value="1"/>
</dbReference>
<evidence type="ECO:0000313" key="4">
    <source>
        <dbReference type="EMBL" id="QSQ11580.1"/>
    </source>
</evidence>
<dbReference type="Proteomes" id="UP000663090">
    <property type="component" value="Chromosome"/>
</dbReference>
<accession>A0ABX7MYP4</accession>
<evidence type="ECO:0000256" key="2">
    <source>
        <dbReference type="ARBA" id="ARBA00000751"/>
    </source>
</evidence>
<feature type="domain" description="NADAR" evidence="3">
    <location>
        <begin position="7"/>
        <end position="145"/>
    </location>
</feature>
<dbReference type="EMBL" id="CP071091">
    <property type="protein sequence ID" value="QSQ11580.1"/>
    <property type="molecule type" value="Genomic_DNA"/>
</dbReference>
<dbReference type="RefSeq" id="WP_206713327.1">
    <property type="nucleotide sequence ID" value="NZ_CP071091.1"/>
</dbReference>
<protein>
    <submittedName>
        <fullName evidence="4">NADAR family protein</fullName>
    </submittedName>
</protein>
<sequence>MTPVIHFYSVTDDHGWCSNFAPYPIKLGGRLWPTSEHYFQAQKFEEPTAQEAIRQARSPMLAARMGRDRKLKLRRDWDSVKVSIMREAVRAKFSQHEDLTRLLLETGDAKLVEHTDQDDYWGDGGDGSGKNMLGRILMEIRQELRAQ</sequence>
<organism evidence="4 5">
    <name type="scientific">Myxococcus landrumensis</name>
    <dbReference type="NCBI Taxonomy" id="2813577"/>
    <lineage>
        <taxon>Bacteria</taxon>
        <taxon>Pseudomonadati</taxon>
        <taxon>Myxococcota</taxon>
        <taxon>Myxococcia</taxon>
        <taxon>Myxococcales</taxon>
        <taxon>Cystobacterineae</taxon>
        <taxon>Myxococcaceae</taxon>
        <taxon>Myxococcus</taxon>
    </lineage>
</organism>
<comment type="catalytic activity">
    <reaction evidence="2">
        <text>2,5-diamino-6-hydroxy-4-(5-phosphoribosylamino)-pyrimidine + H2O = 2,5,6-triamino-4-hydroxypyrimidine + D-ribose 5-phosphate</text>
        <dbReference type="Rhea" id="RHEA:23436"/>
        <dbReference type="ChEBI" id="CHEBI:15377"/>
        <dbReference type="ChEBI" id="CHEBI:58614"/>
        <dbReference type="ChEBI" id="CHEBI:78346"/>
        <dbReference type="ChEBI" id="CHEBI:137796"/>
    </reaction>
</comment>
<dbReference type="Gene3D" id="1.10.357.40">
    <property type="entry name" value="YbiA-like"/>
    <property type="match status" value="1"/>
</dbReference>
<dbReference type="SUPFAM" id="SSF143990">
    <property type="entry name" value="YbiA-like"/>
    <property type="match status" value="1"/>
</dbReference>